<dbReference type="EMBL" id="JAEPRA010000005">
    <property type="protein sequence ID" value="KAG2185261.1"/>
    <property type="molecule type" value="Genomic_DNA"/>
</dbReference>
<feature type="chain" id="PRO_5034031899" description="Store-operated calcium entry-associated regulatory factor" evidence="14">
    <location>
        <begin position="29"/>
        <end position="165"/>
    </location>
</feature>
<evidence type="ECO:0000256" key="14">
    <source>
        <dbReference type="SAM" id="SignalP"/>
    </source>
</evidence>
<comment type="similarity">
    <text evidence="2">Belongs to the SARAF family.</text>
</comment>
<evidence type="ECO:0000256" key="9">
    <source>
        <dbReference type="ARBA" id="ARBA00022837"/>
    </source>
</evidence>
<keyword evidence="7 14" id="KW-0732">Signal</keyword>
<keyword evidence="4" id="KW-0813">Transport</keyword>
<evidence type="ECO:0000256" key="2">
    <source>
        <dbReference type="ARBA" id="ARBA00006833"/>
    </source>
</evidence>
<protein>
    <recommendedName>
        <fullName evidence="3">Store-operated calcium entry-associated regulatory factor</fullName>
    </recommendedName>
    <alternativeName>
        <fullName evidence="13">Transmembrane protein 66</fullName>
    </alternativeName>
</protein>
<organism evidence="15 16">
    <name type="scientific">Umbelopsis vinacea</name>
    <dbReference type="NCBI Taxonomy" id="44442"/>
    <lineage>
        <taxon>Eukaryota</taxon>
        <taxon>Fungi</taxon>
        <taxon>Fungi incertae sedis</taxon>
        <taxon>Mucoromycota</taxon>
        <taxon>Mucoromycotina</taxon>
        <taxon>Umbelopsidomycetes</taxon>
        <taxon>Umbelopsidales</taxon>
        <taxon>Umbelopsidaceae</taxon>
        <taxon>Umbelopsis</taxon>
    </lineage>
</organism>
<evidence type="ECO:0000256" key="8">
    <source>
        <dbReference type="ARBA" id="ARBA00022824"/>
    </source>
</evidence>
<evidence type="ECO:0000256" key="12">
    <source>
        <dbReference type="ARBA" id="ARBA00023136"/>
    </source>
</evidence>
<keyword evidence="6" id="KW-0812">Transmembrane</keyword>
<dbReference type="GO" id="GO:2001256">
    <property type="term" value="P:regulation of store-operated calcium entry"/>
    <property type="evidence" value="ECO:0007669"/>
    <property type="project" value="InterPro"/>
</dbReference>
<evidence type="ECO:0000256" key="7">
    <source>
        <dbReference type="ARBA" id="ARBA00022729"/>
    </source>
</evidence>
<evidence type="ECO:0000256" key="3">
    <source>
        <dbReference type="ARBA" id="ARBA00016584"/>
    </source>
</evidence>
<keyword evidence="8" id="KW-0256">Endoplasmic reticulum</keyword>
<evidence type="ECO:0000313" key="16">
    <source>
        <dbReference type="Proteomes" id="UP000612746"/>
    </source>
</evidence>
<feature type="non-terminal residue" evidence="15">
    <location>
        <position position="1"/>
    </location>
</feature>
<evidence type="ECO:0000256" key="10">
    <source>
        <dbReference type="ARBA" id="ARBA00022989"/>
    </source>
</evidence>
<dbReference type="GO" id="GO:0006816">
    <property type="term" value="P:calcium ion transport"/>
    <property type="evidence" value="ECO:0007669"/>
    <property type="project" value="UniProtKB-KW"/>
</dbReference>
<dbReference type="GO" id="GO:0005789">
    <property type="term" value="C:endoplasmic reticulum membrane"/>
    <property type="evidence" value="ECO:0007669"/>
    <property type="project" value="UniProtKB-SubCell"/>
</dbReference>
<keyword evidence="9" id="KW-0106">Calcium</keyword>
<evidence type="ECO:0000256" key="11">
    <source>
        <dbReference type="ARBA" id="ARBA00023065"/>
    </source>
</evidence>
<evidence type="ECO:0000256" key="4">
    <source>
        <dbReference type="ARBA" id="ARBA00022448"/>
    </source>
</evidence>
<feature type="signal peptide" evidence="14">
    <location>
        <begin position="1"/>
        <end position="28"/>
    </location>
</feature>
<sequence>TVVIARSFFSLMKYTAALLTFMVVLAAADRSGQAAAKKVRLRDLTAITLHANKKTSARRSSPIPQLECIGGDACADFKPRVVQCSNAGFDGYDVQWTCTADLPSNIEFGDIEVSCEGYDFPEDPFILVNSCGLEYSLYYKHAPTQKVSYDDQRYFPTSKPKCKYW</sequence>
<evidence type="ECO:0000256" key="1">
    <source>
        <dbReference type="ARBA" id="ARBA00004115"/>
    </source>
</evidence>
<dbReference type="PANTHER" id="PTHR15929:SF0">
    <property type="entry name" value="STORE-OPERATED CALCIUM ENTRY-ASSOCIATED REGULATORY FACTOR"/>
    <property type="match status" value="1"/>
</dbReference>
<comment type="caution">
    <text evidence="15">The sequence shown here is derived from an EMBL/GenBank/DDBJ whole genome shotgun (WGS) entry which is preliminary data.</text>
</comment>
<dbReference type="Pfam" id="PF06682">
    <property type="entry name" value="SARAF"/>
    <property type="match status" value="1"/>
</dbReference>
<dbReference type="OrthoDB" id="20303at2759"/>
<evidence type="ECO:0000256" key="13">
    <source>
        <dbReference type="ARBA" id="ARBA00031116"/>
    </source>
</evidence>
<evidence type="ECO:0000313" key="15">
    <source>
        <dbReference type="EMBL" id="KAG2185261.1"/>
    </source>
</evidence>
<keyword evidence="12" id="KW-0472">Membrane</keyword>
<proteinExistence type="inferred from homology"/>
<dbReference type="PANTHER" id="PTHR15929">
    <property type="entry name" value="STORE-OPERATED CALCIUM ENTRY-ASSOCIATED REGULATORY FACTOR"/>
    <property type="match status" value="1"/>
</dbReference>
<evidence type="ECO:0000256" key="6">
    <source>
        <dbReference type="ARBA" id="ARBA00022692"/>
    </source>
</evidence>
<reference evidence="15" key="1">
    <citation type="submission" date="2020-12" db="EMBL/GenBank/DDBJ databases">
        <title>Metabolic potential, ecology and presence of endohyphal bacteria is reflected in genomic diversity of Mucoromycotina.</title>
        <authorList>
            <person name="Muszewska A."/>
            <person name="Okrasinska A."/>
            <person name="Steczkiewicz K."/>
            <person name="Drgas O."/>
            <person name="Orlowska M."/>
            <person name="Perlinska-Lenart U."/>
            <person name="Aleksandrzak-Piekarczyk T."/>
            <person name="Szatraj K."/>
            <person name="Zielenkiewicz U."/>
            <person name="Pilsyk S."/>
            <person name="Malc E."/>
            <person name="Mieczkowski P."/>
            <person name="Kruszewska J.S."/>
            <person name="Biernat P."/>
            <person name="Pawlowska J."/>
        </authorList>
    </citation>
    <scope>NUCLEOTIDE SEQUENCE</scope>
    <source>
        <strain evidence="15">WA0000051536</strain>
    </source>
</reference>
<name>A0A8H7Q3Q6_9FUNG</name>
<keyword evidence="5" id="KW-0109">Calcium transport</keyword>
<comment type="subcellular location">
    <subcellularLocation>
        <location evidence="1">Endoplasmic reticulum membrane</location>
        <topology evidence="1">Single-pass type I membrane protein</topology>
    </subcellularLocation>
</comment>
<gene>
    <name evidence="15" type="ORF">INT44_002051</name>
</gene>
<keyword evidence="10" id="KW-1133">Transmembrane helix</keyword>
<dbReference type="Proteomes" id="UP000612746">
    <property type="component" value="Unassembled WGS sequence"/>
</dbReference>
<keyword evidence="11" id="KW-0406">Ion transport</keyword>
<dbReference type="InterPro" id="IPR009567">
    <property type="entry name" value="SARAF"/>
</dbReference>
<evidence type="ECO:0000256" key="5">
    <source>
        <dbReference type="ARBA" id="ARBA00022568"/>
    </source>
</evidence>
<accession>A0A8H7Q3Q6</accession>
<dbReference type="AlphaFoldDB" id="A0A8H7Q3Q6"/>
<keyword evidence="16" id="KW-1185">Reference proteome</keyword>